<gene>
    <name evidence="1" type="ORF">CTI12_AA177840</name>
</gene>
<dbReference type="PANTHER" id="PTHR46250:SF15">
    <property type="entry name" value="OS01G0523800 PROTEIN"/>
    <property type="match status" value="1"/>
</dbReference>
<sequence>MACDQLWKTDGDFRSNYLCEVHKRILIKMPTFSKQVPPHIKSKVKWLKAKYHVISDMLKHSGCQWNDVENNIACERDWYDGYCAAKGMWDLKFPFFNQHELLYGKDRAIGGVVEGFGYAIRKMENERNVEIGGENIGEYIVSLCDDEGGDVQTIPTAPKISNARNLAGKKNKIYLMETRVERKGRHHRHKMSGHFASKKFKDVLAELAKLKIPIMDVLDTANIFSANKEKMDACQWGFPPKRSGKKECGLFFKGEGSRKAYCPLGRLDVTARLEPLTIRSKKVMKLIPILP</sequence>
<name>A0A2U1P919_ARTAN</name>
<protein>
    <submittedName>
        <fullName evidence="1">Myb/SANT-like domain-containing protein</fullName>
    </submittedName>
</protein>
<evidence type="ECO:0000313" key="1">
    <source>
        <dbReference type="EMBL" id="PWA82246.1"/>
    </source>
</evidence>
<dbReference type="Proteomes" id="UP000245207">
    <property type="component" value="Unassembled WGS sequence"/>
</dbReference>
<evidence type="ECO:0000313" key="2">
    <source>
        <dbReference type="Proteomes" id="UP000245207"/>
    </source>
</evidence>
<dbReference type="PANTHER" id="PTHR46250">
    <property type="entry name" value="MYB/SANT-LIKE DNA-BINDING DOMAIN PROTEIN-RELATED"/>
    <property type="match status" value="1"/>
</dbReference>
<reference evidence="1 2" key="1">
    <citation type="journal article" date="2018" name="Mol. Plant">
        <title>The genome of Artemisia annua provides insight into the evolution of Asteraceae family and artemisinin biosynthesis.</title>
        <authorList>
            <person name="Shen Q."/>
            <person name="Zhang L."/>
            <person name="Liao Z."/>
            <person name="Wang S."/>
            <person name="Yan T."/>
            <person name="Shi P."/>
            <person name="Liu M."/>
            <person name="Fu X."/>
            <person name="Pan Q."/>
            <person name="Wang Y."/>
            <person name="Lv Z."/>
            <person name="Lu X."/>
            <person name="Zhang F."/>
            <person name="Jiang W."/>
            <person name="Ma Y."/>
            <person name="Chen M."/>
            <person name="Hao X."/>
            <person name="Li L."/>
            <person name="Tang Y."/>
            <person name="Lv G."/>
            <person name="Zhou Y."/>
            <person name="Sun X."/>
            <person name="Brodelius P.E."/>
            <person name="Rose J.K.C."/>
            <person name="Tang K."/>
        </authorList>
    </citation>
    <scope>NUCLEOTIDE SEQUENCE [LARGE SCALE GENOMIC DNA]</scope>
    <source>
        <strain evidence="2">cv. Huhao1</strain>
        <tissue evidence="1">Leaf</tissue>
    </source>
</reference>
<organism evidence="1 2">
    <name type="scientific">Artemisia annua</name>
    <name type="common">Sweet wormwood</name>
    <dbReference type="NCBI Taxonomy" id="35608"/>
    <lineage>
        <taxon>Eukaryota</taxon>
        <taxon>Viridiplantae</taxon>
        <taxon>Streptophyta</taxon>
        <taxon>Embryophyta</taxon>
        <taxon>Tracheophyta</taxon>
        <taxon>Spermatophyta</taxon>
        <taxon>Magnoliopsida</taxon>
        <taxon>eudicotyledons</taxon>
        <taxon>Gunneridae</taxon>
        <taxon>Pentapetalae</taxon>
        <taxon>asterids</taxon>
        <taxon>campanulids</taxon>
        <taxon>Asterales</taxon>
        <taxon>Asteraceae</taxon>
        <taxon>Asteroideae</taxon>
        <taxon>Anthemideae</taxon>
        <taxon>Artemisiinae</taxon>
        <taxon>Artemisia</taxon>
    </lineage>
</organism>
<dbReference type="AlphaFoldDB" id="A0A2U1P919"/>
<dbReference type="EMBL" id="PKPP01001491">
    <property type="protein sequence ID" value="PWA82246.1"/>
    <property type="molecule type" value="Genomic_DNA"/>
</dbReference>
<keyword evidence="2" id="KW-1185">Reference proteome</keyword>
<proteinExistence type="predicted"/>
<comment type="caution">
    <text evidence="1">The sequence shown here is derived from an EMBL/GenBank/DDBJ whole genome shotgun (WGS) entry which is preliminary data.</text>
</comment>
<accession>A0A2U1P919</accession>